<organism evidence="3 4">
    <name type="scientific">Lolium multiflorum</name>
    <name type="common">Italian ryegrass</name>
    <name type="synonym">Lolium perenne subsp. multiflorum</name>
    <dbReference type="NCBI Taxonomy" id="4521"/>
    <lineage>
        <taxon>Eukaryota</taxon>
        <taxon>Viridiplantae</taxon>
        <taxon>Streptophyta</taxon>
        <taxon>Embryophyta</taxon>
        <taxon>Tracheophyta</taxon>
        <taxon>Spermatophyta</taxon>
        <taxon>Magnoliopsida</taxon>
        <taxon>Liliopsida</taxon>
        <taxon>Poales</taxon>
        <taxon>Poaceae</taxon>
        <taxon>BOP clade</taxon>
        <taxon>Pooideae</taxon>
        <taxon>Poodae</taxon>
        <taxon>Poeae</taxon>
        <taxon>Poeae Chloroplast Group 2 (Poeae type)</taxon>
        <taxon>Loliodinae</taxon>
        <taxon>Loliinae</taxon>
        <taxon>Lolium</taxon>
    </lineage>
</organism>
<comment type="caution">
    <text evidence="3">The sequence shown here is derived from an EMBL/GenBank/DDBJ whole genome shotgun (WGS) entry which is preliminary data.</text>
</comment>
<dbReference type="Proteomes" id="UP001231189">
    <property type="component" value="Unassembled WGS sequence"/>
</dbReference>
<evidence type="ECO:0000313" key="4">
    <source>
        <dbReference type="Proteomes" id="UP001231189"/>
    </source>
</evidence>
<accession>A0AAD8WA85</accession>
<keyword evidence="1" id="KW-0175">Coiled coil</keyword>
<gene>
    <name evidence="3" type="ORF">QYE76_064714</name>
</gene>
<keyword evidence="4" id="KW-1185">Reference proteome</keyword>
<dbReference type="AlphaFoldDB" id="A0AAD8WA85"/>
<evidence type="ECO:0000256" key="2">
    <source>
        <dbReference type="SAM" id="MobiDB-lite"/>
    </source>
</evidence>
<dbReference type="EMBL" id="JAUUTY010000004">
    <property type="protein sequence ID" value="KAK1646909.1"/>
    <property type="molecule type" value="Genomic_DNA"/>
</dbReference>
<feature type="coiled-coil region" evidence="1">
    <location>
        <begin position="336"/>
        <end position="377"/>
    </location>
</feature>
<feature type="compositionally biased region" description="Acidic residues" evidence="2">
    <location>
        <begin position="193"/>
        <end position="203"/>
    </location>
</feature>
<evidence type="ECO:0000256" key="1">
    <source>
        <dbReference type="SAM" id="Coils"/>
    </source>
</evidence>
<evidence type="ECO:0000313" key="3">
    <source>
        <dbReference type="EMBL" id="KAK1646909.1"/>
    </source>
</evidence>
<sequence length="381" mass="42215">MAVVHRRLSLLGNGGKHVDYDDGSEPTTDEKLATVVGQQSKAVDDCDDPDCKDEFVPLRGEKVAAAVGQQAKAVDDCDDPNDKIMRPTSVENGQERRPGFLYKQGARMSTGGNPGFRYKLGARMAAGYKRKEWKLGSKSSSNKKEEKPTLVDSIQLVRPTRFKVYISPENRFTTTGGASDHLSFDTSTGSNTLEEESSDEDKDPEVTPSSGNTFSDDANFDAVKSFEDFNIILDDLIIDRELLPGHVHRMYYQLCCERKAFLHRHLLKCISPALTAGLIAETVAIAEGISSSYASSSSLEDLAFWKTTLEAFEGLGMDVAFLRKRVDDLHVVVLERDRDREKMRALKSEMSSLNDALEGVNMELDELEESVAKMKKVLAMP</sequence>
<protein>
    <submittedName>
        <fullName evidence="3">Uncharacterized protein</fullName>
    </submittedName>
</protein>
<reference evidence="3" key="1">
    <citation type="submission" date="2023-07" db="EMBL/GenBank/DDBJ databases">
        <title>A chromosome-level genome assembly of Lolium multiflorum.</title>
        <authorList>
            <person name="Chen Y."/>
            <person name="Copetti D."/>
            <person name="Kolliker R."/>
            <person name="Studer B."/>
        </authorList>
    </citation>
    <scope>NUCLEOTIDE SEQUENCE</scope>
    <source>
        <strain evidence="3">02402/16</strain>
        <tissue evidence="3">Leaf</tissue>
    </source>
</reference>
<feature type="region of interest" description="Disordered" evidence="2">
    <location>
        <begin position="176"/>
        <end position="214"/>
    </location>
</feature>
<feature type="region of interest" description="Disordered" evidence="2">
    <location>
        <begin position="74"/>
        <end position="93"/>
    </location>
</feature>
<proteinExistence type="predicted"/>
<name>A0AAD8WA85_LOLMU</name>